<proteinExistence type="predicted"/>
<dbReference type="Pfam" id="PF06097">
    <property type="entry name" value="DUF945"/>
    <property type="match status" value="1"/>
</dbReference>
<dbReference type="EMBL" id="JPIN01000008">
    <property type="protein sequence ID" value="KFZ28466.1"/>
    <property type="molecule type" value="Genomic_DNA"/>
</dbReference>
<evidence type="ECO:0000313" key="2">
    <source>
        <dbReference type="Proteomes" id="UP000053718"/>
    </source>
</evidence>
<dbReference type="STRING" id="1517416.IDAT_09145"/>
<dbReference type="OrthoDB" id="6320601at2"/>
<name>A0A094J792_9GAMM</name>
<dbReference type="Proteomes" id="UP000053718">
    <property type="component" value="Unassembled WGS sequence"/>
</dbReference>
<dbReference type="RefSeq" id="WP_034732998.1">
    <property type="nucleotide sequence ID" value="NZ_JPIN01000008.1"/>
</dbReference>
<evidence type="ECO:0000313" key="1">
    <source>
        <dbReference type="EMBL" id="KFZ28466.1"/>
    </source>
</evidence>
<keyword evidence="2" id="KW-1185">Reference proteome</keyword>
<reference evidence="1 2" key="1">
    <citation type="submission" date="2014-06" db="EMBL/GenBank/DDBJ databases">
        <title>Draft genome sequence of Idiomarina sp. MCCC 1A10513.</title>
        <authorList>
            <person name="Du J."/>
            <person name="Lai Q."/>
            <person name="Shao Z."/>
        </authorList>
    </citation>
    <scope>NUCLEOTIDE SEQUENCE [LARGE SCALE GENOMIC DNA]</scope>
    <source>
        <strain evidence="1 2">MCCC 1A10513</strain>
    </source>
</reference>
<evidence type="ECO:0008006" key="3">
    <source>
        <dbReference type="Google" id="ProtNLM"/>
    </source>
</evidence>
<organism evidence="1 2">
    <name type="scientific">Pseudidiomarina atlantica</name>
    <dbReference type="NCBI Taxonomy" id="1517416"/>
    <lineage>
        <taxon>Bacteria</taxon>
        <taxon>Pseudomonadati</taxon>
        <taxon>Pseudomonadota</taxon>
        <taxon>Gammaproteobacteria</taxon>
        <taxon>Alteromonadales</taxon>
        <taxon>Idiomarinaceae</taxon>
        <taxon>Pseudidiomarina</taxon>
    </lineage>
</organism>
<gene>
    <name evidence="1" type="ORF">IDAT_09145</name>
</gene>
<dbReference type="eggNOG" id="COG5339">
    <property type="taxonomic scope" value="Bacteria"/>
</dbReference>
<dbReference type="InterPro" id="IPR010352">
    <property type="entry name" value="DUF945"/>
</dbReference>
<accession>A0A094J792</accession>
<dbReference type="AlphaFoldDB" id="A0A094J792"/>
<sequence>MSKKGIAIGAVVVIGGLFASPYFIGSQAESNVREYVQLFDQEQPGYSAEVVSFERGWFSSNAVIRVGLDLATLLADPTAESVATDIDLSIQHGPVLTDNGFSAGLAAWQAKVSGAGLEAYVEWDQQQPLYLQQGTVSLGGTATYQDYIPRLASTEAIPELNFALSEYRGDGSYQSETLAYQGNYEQLTMNIADAYAVELNAMVIEAVGNADLRTMIAGDFYPLDMTFTIGQTQVSAAEESLFTMSQLTSDIALQVSEDGSLAHVHMGYGAEQVVAGGIEVTAIRSHTEINNISKPFIDAYLDVIKDTVGEEDPEVLVQAMTNLVETHKEALLMAQPEFAISDMGFTMEQGTMNASMRMGLAELEQVPAQLNEQFVMENMQATAHMDIAKPLAVWLAKTYVITMLEANGQAAQMDAEQLEQMATQQAAMMLNSFATQGLLKSEGDAYVLDVELAKGLLNLNGQSMPLGQMM</sequence>
<comment type="caution">
    <text evidence="1">The sequence shown here is derived from an EMBL/GenBank/DDBJ whole genome shotgun (WGS) entry which is preliminary data.</text>
</comment>
<protein>
    <recommendedName>
        <fullName evidence="3">DUF945 domain-containing protein</fullName>
    </recommendedName>
</protein>